<dbReference type="OrthoDB" id="5813333at2"/>
<evidence type="ECO:0000313" key="1">
    <source>
        <dbReference type="EMBL" id="RDD81328.1"/>
    </source>
</evidence>
<name>A0A369UNN6_9GAMM</name>
<dbReference type="EMBL" id="QQAH01000011">
    <property type="protein sequence ID" value="RDD81328.1"/>
    <property type="molecule type" value="Genomic_DNA"/>
</dbReference>
<dbReference type="Gene3D" id="3.40.50.300">
    <property type="entry name" value="P-loop containing nucleotide triphosphate hydrolases"/>
    <property type="match status" value="1"/>
</dbReference>
<keyword evidence="2" id="KW-1185">Reference proteome</keyword>
<dbReference type="Proteomes" id="UP000253782">
    <property type="component" value="Unassembled WGS sequence"/>
</dbReference>
<dbReference type="AlphaFoldDB" id="A0A369UNN6"/>
<evidence type="ECO:0000313" key="2">
    <source>
        <dbReference type="Proteomes" id="UP000253782"/>
    </source>
</evidence>
<dbReference type="InterPro" id="IPR027417">
    <property type="entry name" value="P-loop_NTPase"/>
</dbReference>
<accession>A0A369UNN6</accession>
<reference evidence="1 2" key="1">
    <citation type="submission" date="2018-07" db="EMBL/GenBank/DDBJ databases">
        <title>Dyella tabacisoli L4-6T, whole genome shotgun sequence.</title>
        <authorList>
            <person name="Zhou X.-K."/>
            <person name="Li W.-J."/>
            <person name="Duan Y.-Q."/>
        </authorList>
    </citation>
    <scope>NUCLEOTIDE SEQUENCE [LARGE SCALE GENOMIC DNA]</scope>
    <source>
        <strain evidence="1 2">L4-6</strain>
    </source>
</reference>
<sequence length="429" mass="46335">MPTTASISPISKLEPGVTLLFYSPDEKRAQRLAARLRSLASVHWEDSRIFSPERWAQQQQGQRLVLLDYARDNADASTALAHQLSALTPDIPLLGVGSTAADRATGVLAALRAGVRDFVDMDATDEEIRTLLNHVLQPATPSSKHPAAAPRKRGRLMILLGVRPGVGTSTLAAHLGVLAMPAITAIDAATDTTSPQALLLDLGHPAGDAALYLGLAGDFHYGDALRHADRIDPTLIRTALPHHASHLALLSQAPDAPEPLADNIEASVLIDRLLNISSLLLCDLGGQPCGQIPSSLLRAADEIWLIADQGIASVVSLNSCLRQLEQLQVRDQRLSLIINRHDEECGIGARQIADRFELPLLATLPDRAHALRTCANQGLLLHQTAPRDPYIRALSPLLAKLHTGPQPHDDSPTWKKLIRRAGGFRWKTP</sequence>
<dbReference type="Gene3D" id="3.40.50.2300">
    <property type="match status" value="1"/>
</dbReference>
<gene>
    <name evidence="1" type="ORF">DVJ77_13640</name>
</gene>
<protein>
    <submittedName>
        <fullName evidence="1">Fimbrial protein</fullName>
    </submittedName>
</protein>
<dbReference type="SUPFAM" id="SSF52540">
    <property type="entry name" value="P-loop containing nucleoside triphosphate hydrolases"/>
    <property type="match status" value="1"/>
</dbReference>
<comment type="caution">
    <text evidence="1">The sequence shown here is derived from an EMBL/GenBank/DDBJ whole genome shotgun (WGS) entry which is preliminary data.</text>
</comment>
<organism evidence="1 2">
    <name type="scientific">Dyella tabacisoli</name>
    <dbReference type="NCBI Taxonomy" id="2282381"/>
    <lineage>
        <taxon>Bacteria</taxon>
        <taxon>Pseudomonadati</taxon>
        <taxon>Pseudomonadota</taxon>
        <taxon>Gammaproteobacteria</taxon>
        <taxon>Lysobacterales</taxon>
        <taxon>Rhodanobacteraceae</taxon>
        <taxon>Dyella</taxon>
    </lineage>
</organism>
<proteinExistence type="predicted"/>
<dbReference type="RefSeq" id="WP_114846042.1">
    <property type="nucleotide sequence ID" value="NZ_JBHSPE010000020.1"/>
</dbReference>